<feature type="domain" description="Major facilitator superfamily (MFS) profile" evidence="7">
    <location>
        <begin position="16"/>
        <end position="401"/>
    </location>
</feature>
<feature type="transmembrane region" description="Helical" evidence="6">
    <location>
        <begin position="261"/>
        <end position="278"/>
    </location>
</feature>
<evidence type="ECO:0000259" key="7">
    <source>
        <dbReference type="PROSITE" id="PS50850"/>
    </source>
</evidence>
<proteinExistence type="inferred from homology"/>
<keyword evidence="6" id="KW-0472">Membrane</keyword>
<feature type="transmembrane region" description="Helical" evidence="6">
    <location>
        <begin position="20"/>
        <end position="39"/>
    </location>
</feature>
<dbReference type="SUPFAM" id="SSF103473">
    <property type="entry name" value="MFS general substrate transporter"/>
    <property type="match status" value="2"/>
</dbReference>
<feature type="transmembrane region" description="Helical" evidence="6">
    <location>
        <begin position="108"/>
        <end position="129"/>
    </location>
</feature>
<comment type="similarity">
    <text evidence="2">Belongs to the major facilitator superfamily. Set transporter family.</text>
</comment>
<keyword evidence="4" id="KW-1003">Cell membrane</keyword>
<accession>A0A1J5RNG5</accession>
<feature type="transmembrane region" description="Helical" evidence="6">
    <location>
        <begin position="51"/>
        <end position="72"/>
    </location>
</feature>
<feature type="transmembrane region" description="Helical" evidence="6">
    <location>
        <begin position="84"/>
        <end position="102"/>
    </location>
</feature>
<dbReference type="PANTHER" id="PTHR23535">
    <property type="entry name" value="SUGAR EFFLUX TRANSPORTER A-RELATED"/>
    <property type="match status" value="1"/>
</dbReference>
<dbReference type="GO" id="GO:0022857">
    <property type="term" value="F:transmembrane transporter activity"/>
    <property type="evidence" value="ECO:0007669"/>
    <property type="project" value="InterPro"/>
</dbReference>
<dbReference type="CDD" id="cd17471">
    <property type="entry name" value="MFS_Set"/>
    <property type="match status" value="1"/>
</dbReference>
<keyword evidence="6" id="KW-1133">Transmembrane helix</keyword>
<feature type="transmembrane region" description="Helical" evidence="6">
    <location>
        <begin position="224"/>
        <end position="249"/>
    </location>
</feature>
<dbReference type="PANTHER" id="PTHR23535:SF2">
    <property type="entry name" value="SUGAR EFFLUX TRANSPORTER A-RELATED"/>
    <property type="match status" value="1"/>
</dbReference>
<keyword evidence="5" id="KW-0762">Sugar transport</keyword>
<comment type="subcellular location">
    <subcellularLocation>
        <location evidence="1">Cell membrane</location>
        <topology evidence="1">Multi-pass membrane protein</topology>
    </subcellularLocation>
</comment>
<keyword evidence="6" id="KW-0812">Transmembrane</keyword>
<evidence type="ECO:0000256" key="1">
    <source>
        <dbReference type="ARBA" id="ARBA00004651"/>
    </source>
</evidence>
<feature type="transmembrane region" description="Helical" evidence="6">
    <location>
        <begin position="290"/>
        <end position="312"/>
    </location>
</feature>
<sequence>MRQILERCRPLVRNPRFRSLILLNVLLGLTYSFVSPFFSMFGTIECGMNPVVFGVFMTITAVAGIVIATTLAHYSDTHLSRRQVMILGSVAGALGYGCYAYLRTFWPLLLVGCLLLGLSSITFSQLFAFAREELSASDIERKESAFYMNAFRMFFALSWTIGPAVASWIMIALSFKGLFLSAAACFLLFTAATLKYVPDAPPPGAKLAAQAADSVWRVMIRPDVFAHFMAFVLIFASATIGMMNLPLLVLKTLGGTEQQVGIVYCVSPFFELPFMLYFGMLATRMDPAKVIRIGIAIAIVYYAGLTLVHVPWQVYPMQILSAAVTAVTSGVAISYFQNYLPHHPGTATNLYANAQRIGSTIGYLLFGWLAWRFGYRVVFLTCTVFSAATLGLMYVRHKADTPDAIPASPKQAPQALT</sequence>
<dbReference type="Pfam" id="PF07690">
    <property type="entry name" value="MFS_1"/>
    <property type="match status" value="1"/>
</dbReference>
<dbReference type="GO" id="GO:0005886">
    <property type="term" value="C:plasma membrane"/>
    <property type="evidence" value="ECO:0007669"/>
    <property type="project" value="UniProtKB-SubCell"/>
</dbReference>
<feature type="transmembrane region" description="Helical" evidence="6">
    <location>
        <begin position="150"/>
        <end position="171"/>
    </location>
</feature>
<gene>
    <name evidence="8" type="primary">setB</name>
    <name evidence="8" type="ORF">GALL_209310</name>
</gene>
<dbReference type="InterPro" id="IPR020846">
    <property type="entry name" value="MFS_dom"/>
</dbReference>
<protein>
    <submittedName>
        <fullName evidence="8">Sugar efflux transporter B</fullName>
    </submittedName>
</protein>
<feature type="transmembrane region" description="Helical" evidence="6">
    <location>
        <begin position="318"/>
        <end position="338"/>
    </location>
</feature>
<comment type="caution">
    <text evidence="8">The sequence shown here is derived from an EMBL/GenBank/DDBJ whole genome shotgun (WGS) entry which is preliminary data.</text>
</comment>
<dbReference type="EMBL" id="MLJW01000138">
    <property type="protein sequence ID" value="OIQ97106.1"/>
    <property type="molecule type" value="Genomic_DNA"/>
</dbReference>
<evidence type="ECO:0000256" key="5">
    <source>
        <dbReference type="ARBA" id="ARBA00022597"/>
    </source>
</evidence>
<keyword evidence="3" id="KW-0813">Transport</keyword>
<organism evidence="8">
    <name type="scientific">mine drainage metagenome</name>
    <dbReference type="NCBI Taxonomy" id="410659"/>
    <lineage>
        <taxon>unclassified sequences</taxon>
        <taxon>metagenomes</taxon>
        <taxon>ecological metagenomes</taxon>
    </lineage>
</organism>
<dbReference type="Gene3D" id="1.20.1250.20">
    <property type="entry name" value="MFS general substrate transporter like domains"/>
    <property type="match status" value="2"/>
</dbReference>
<evidence type="ECO:0000313" key="8">
    <source>
        <dbReference type="EMBL" id="OIQ97106.1"/>
    </source>
</evidence>
<dbReference type="AlphaFoldDB" id="A0A1J5RNG5"/>
<dbReference type="InterPro" id="IPR036259">
    <property type="entry name" value="MFS_trans_sf"/>
</dbReference>
<feature type="transmembrane region" description="Helical" evidence="6">
    <location>
        <begin position="377"/>
        <end position="395"/>
    </location>
</feature>
<evidence type="ECO:0000256" key="6">
    <source>
        <dbReference type="SAM" id="Phobius"/>
    </source>
</evidence>
<dbReference type="InterPro" id="IPR011701">
    <property type="entry name" value="MFS"/>
</dbReference>
<evidence type="ECO:0000256" key="4">
    <source>
        <dbReference type="ARBA" id="ARBA00022475"/>
    </source>
</evidence>
<name>A0A1J5RNG5_9ZZZZ</name>
<dbReference type="PROSITE" id="PS50850">
    <property type="entry name" value="MFS"/>
    <property type="match status" value="1"/>
</dbReference>
<reference evidence="8" key="1">
    <citation type="submission" date="2016-10" db="EMBL/GenBank/DDBJ databases">
        <title>Sequence of Gallionella enrichment culture.</title>
        <authorList>
            <person name="Poehlein A."/>
            <person name="Muehling M."/>
            <person name="Daniel R."/>
        </authorList>
    </citation>
    <scope>NUCLEOTIDE SEQUENCE</scope>
</reference>
<evidence type="ECO:0000256" key="2">
    <source>
        <dbReference type="ARBA" id="ARBA00006523"/>
    </source>
</evidence>
<evidence type="ECO:0000256" key="3">
    <source>
        <dbReference type="ARBA" id="ARBA00022448"/>
    </source>
</evidence>